<organism evidence="11 12">
    <name type="scientific">Alicyclobacillus macrosporangiidus</name>
    <dbReference type="NCBI Taxonomy" id="392015"/>
    <lineage>
        <taxon>Bacteria</taxon>
        <taxon>Bacillati</taxon>
        <taxon>Bacillota</taxon>
        <taxon>Bacilli</taxon>
        <taxon>Bacillales</taxon>
        <taxon>Alicyclobacillaceae</taxon>
        <taxon>Alicyclobacillus</taxon>
    </lineage>
</organism>
<dbReference type="OrthoDB" id="9804578at2"/>
<keyword evidence="4 9" id="KW-0028">Amino-acid biosynthesis</keyword>
<evidence type="ECO:0000256" key="10">
    <source>
        <dbReference type="RuleBase" id="RU003662"/>
    </source>
</evidence>
<dbReference type="CDD" id="cd04724">
    <property type="entry name" value="Tryptophan_synthase_alpha"/>
    <property type="match status" value="1"/>
</dbReference>
<protein>
    <recommendedName>
        <fullName evidence="9">Tryptophan synthase alpha chain</fullName>
        <ecNumber evidence="9">4.2.1.20</ecNumber>
    </recommendedName>
</protein>
<dbReference type="HAMAP" id="MF_00131">
    <property type="entry name" value="Trp_synth_alpha"/>
    <property type="match status" value="1"/>
</dbReference>
<evidence type="ECO:0000256" key="2">
    <source>
        <dbReference type="ARBA" id="ARBA00004733"/>
    </source>
</evidence>
<comment type="pathway">
    <text evidence="2 9">Amino-acid biosynthesis; L-tryptophan biosynthesis; L-tryptophan from chorismate: step 5/5.</text>
</comment>
<reference evidence="12" key="1">
    <citation type="submission" date="2016-10" db="EMBL/GenBank/DDBJ databases">
        <authorList>
            <person name="Varghese N."/>
        </authorList>
    </citation>
    <scope>NUCLEOTIDE SEQUENCE [LARGE SCALE GENOMIC DNA]</scope>
    <source>
        <strain evidence="12">DSM 17980</strain>
    </source>
</reference>
<dbReference type="InterPro" id="IPR013785">
    <property type="entry name" value="Aldolase_TIM"/>
</dbReference>
<dbReference type="PANTHER" id="PTHR43406:SF1">
    <property type="entry name" value="TRYPTOPHAN SYNTHASE ALPHA CHAIN, CHLOROPLASTIC"/>
    <property type="match status" value="1"/>
</dbReference>
<dbReference type="Gene3D" id="3.20.20.70">
    <property type="entry name" value="Aldolase class I"/>
    <property type="match status" value="1"/>
</dbReference>
<name>A0A1I7KTT5_9BACL</name>
<dbReference type="RefSeq" id="WP_074954896.1">
    <property type="nucleotide sequence ID" value="NZ_FPBV01000019.1"/>
</dbReference>
<evidence type="ECO:0000256" key="9">
    <source>
        <dbReference type="HAMAP-Rule" id="MF_00131"/>
    </source>
</evidence>
<evidence type="ECO:0000313" key="11">
    <source>
        <dbReference type="EMBL" id="SFV00817.1"/>
    </source>
</evidence>
<dbReference type="EMBL" id="FPBV01000019">
    <property type="protein sequence ID" value="SFV00817.1"/>
    <property type="molecule type" value="Genomic_DNA"/>
</dbReference>
<dbReference type="UniPathway" id="UPA00035">
    <property type="reaction ID" value="UER00044"/>
</dbReference>
<evidence type="ECO:0000256" key="6">
    <source>
        <dbReference type="ARBA" id="ARBA00023141"/>
    </source>
</evidence>
<dbReference type="PROSITE" id="PS00167">
    <property type="entry name" value="TRP_SYNTHASE_ALPHA"/>
    <property type="match status" value="1"/>
</dbReference>
<comment type="function">
    <text evidence="1 9">The alpha subunit is responsible for the aldol cleavage of indoleglycerol phosphate to indole and glyceraldehyde 3-phosphate.</text>
</comment>
<proteinExistence type="inferred from homology"/>
<keyword evidence="6 9" id="KW-0057">Aromatic amino acid biosynthesis</keyword>
<dbReference type="SUPFAM" id="SSF51366">
    <property type="entry name" value="Ribulose-phoshate binding barrel"/>
    <property type="match status" value="1"/>
</dbReference>
<evidence type="ECO:0000256" key="3">
    <source>
        <dbReference type="ARBA" id="ARBA00011270"/>
    </source>
</evidence>
<dbReference type="GO" id="GO:0004834">
    <property type="term" value="F:tryptophan synthase activity"/>
    <property type="evidence" value="ECO:0007669"/>
    <property type="project" value="UniProtKB-UniRule"/>
</dbReference>
<sequence length="277" mass="29393">MERLERAFRKRVDRAAFIPFLNTGDPSFDRSLAFFRAVLRAGADILEIGAPYSDPLADGPVIQASALRSLQAGFRLPQVFEAASALRPETDAGLVLFTYINPVLQYGLERFFSDARTAGADGVVIPDLPFEESDPVRAVADSHGIALIPLVAPTSGEDRIAGICRQARGFVYCVSSLGVTGERARMSARLQELVQTARRYTEVPVAVGFGVSRPDQAHEIAGFADGVIVGSAIVRRIGEAVAAGRGDEALLASVSGFAGALIEALHRTGAAATPTLR</sequence>
<dbReference type="FunFam" id="3.20.20.70:FF:000037">
    <property type="entry name" value="Tryptophan synthase alpha chain"/>
    <property type="match status" value="1"/>
</dbReference>
<dbReference type="InterPro" id="IPR011060">
    <property type="entry name" value="RibuloseP-bd_barrel"/>
</dbReference>
<dbReference type="Proteomes" id="UP000183508">
    <property type="component" value="Unassembled WGS sequence"/>
</dbReference>
<dbReference type="EC" id="4.2.1.20" evidence="9"/>
<keyword evidence="5 9" id="KW-0822">Tryptophan biosynthesis</keyword>
<evidence type="ECO:0000256" key="8">
    <source>
        <dbReference type="ARBA" id="ARBA00049047"/>
    </source>
</evidence>
<comment type="similarity">
    <text evidence="9 10">Belongs to the TrpA family.</text>
</comment>
<evidence type="ECO:0000256" key="1">
    <source>
        <dbReference type="ARBA" id="ARBA00003365"/>
    </source>
</evidence>
<feature type="active site" description="Proton acceptor" evidence="9">
    <location>
        <position position="58"/>
    </location>
</feature>
<evidence type="ECO:0000313" key="12">
    <source>
        <dbReference type="Proteomes" id="UP000183508"/>
    </source>
</evidence>
<dbReference type="InterPro" id="IPR018204">
    <property type="entry name" value="Trp_synthase_alpha_AS"/>
</dbReference>
<gene>
    <name evidence="9" type="primary">trpA</name>
    <name evidence="11" type="ORF">SAMN05421543_11914</name>
</gene>
<comment type="subunit">
    <text evidence="3 9">Tetramer of two alpha and two beta chains.</text>
</comment>
<dbReference type="InterPro" id="IPR002028">
    <property type="entry name" value="Trp_synthase_suA"/>
</dbReference>
<dbReference type="AlphaFoldDB" id="A0A1I7KTT5"/>
<keyword evidence="7 9" id="KW-0456">Lyase</keyword>
<dbReference type="eggNOG" id="COG0159">
    <property type="taxonomic scope" value="Bacteria"/>
</dbReference>
<evidence type="ECO:0000256" key="7">
    <source>
        <dbReference type="ARBA" id="ARBA00023239"/>
    </source>
</evidence>
<dbReference type="Pfam" id="PF00290">
    <property type="entry name" value="Trp_syntA"/>
    <property type="match status" value="1"/>
</dbReference>
<evidence type="ECO:0000256" key="4">
    <source>
        <dbReference type="ARBA" id="ARBA00022605"/>
    </source>
</evidence>
<feature type="active site" description="Proton acceptor" evidence="9">
    <location>
        <position position="47"/>
    </location>
</feature>
<dbReference type="PANTHER" id="PTHR43406">
    <property type="entry name" value="TRYPTOPHAN SYNTHASE, ALPHA CHAIN"/>
    <property type="match status" value="1"/>
</dbReference>
<comment type="catalytic activity">
    <reaction evidence="8 9">
        <text>(1S,2R)-1-C-(indol-3-yl)glycerol 3-phosphate + L-serine = D-glyceraldehyde 3-phosphate + L-tryptophan + H2O</text>
        <dbReference type="Rhea" id="RHEA:10532"/>
        <dbReference type="ChEBI" id="CHEBI:15377"/>
        <dbReference type="ChEBI" id="CHEBI:33384"/>
        <dbReference type="ChEBI" id="CHEBI:57912"/>
        <dbReference type="ChEBI" id="CHEBI:58866"/>
        <dbReference type="ChEBI" id="CHEBI:59776"/>
        <dbReference type="EC" id="4.2.1.20"/>
    </reaction>
</comment>
<accession>A0A1I7KTT5</accession>
<dbReference type="GO" id="GO:0005829">
    <property type="term" value="C:cytosol"/>
    <property type="evidence" value="ECO:0007669"/>
    <property type="project" value="TreeGrafter"/>
</dbReference>
<evidence type="ECO:0000256" key="5">
    <source>
        <dbReference type="ARBA" id="ARBA00022822"/>
    </source>
</evidence>
<dbReference type="NCBIfam" id="TIGR00262">
    <property type="entry name" value="trpA"/>
    <property type="match status" value="1"/>
</dbReference>
<dbReference type="STRING" id="392015.SAMN05421543_11914"/>
<keyword evidence="12" id="KW-1185">Reference proteome</keyword>